<dbReference type="SUPFAM" id="SSF47240">
    <property type="entry name" value="Ferritin-like"/>
    <property type="match status" value="1"/>
</dbReference>
<name>A0ABU9B3F2_9BACT</name>
<dbReference type="InterPro" id="IPR009078">
    <property type="entry name" value="Ferritin-like_SF"/>
</dbReference>
<organism evidence="1 2">
    <name type="scientific">Luteolibacter soli</name>
    <dbReference type="NCBI Taxonomy" id="3135280"/>
    <lineage>
        <taxon>Bacteria</taxon>
        <taxon>Pseudomonadati</taxon>
        <taxon>Verrucomicrobiota</taxon>
        <taxon>Verrucomicrobiia</taxon>
        <taxon>Verrucomicrobiales</taxon>
        <taxon>Verrucomicrobiaceae</taxon>
        <taxon>Luteolibacter</taxon>
    </lineage>
</organism>
<dbReference type="PANTHER" id="PTHR30565">
    <property type="entry name" value="PROTEIN YCIF"/>
    <property type="match status" value="1"/>
</dbReference>
<gene>
    <name evidence="1" type="ORF">WKV53_27800</name>
</gene>
<dbReference type="Gene3D" id="1.20.1260.10">
    <property type="match status" value="1"/>
</dbReference>
<dbReference type="InterPro" id="IPR012347">
    <property type="entry name" value="Ferritin-like"/>
</dbReference>
<comment type="caution">
    <text evidence="1">The sequence shown here is derived from an EMBL/GenBank/DDBJ whole genome shotgun (WGS) entry which is preliminary data.</text>
</comment>
<proteinExistence type="predicted"/>
<sequence length="167" mass="18455">MASHVSTSIDVFFDQLKDLKSATEQTVQTLPDLMRWASQARLLEAFRAYAEATSRHLREIVAIFEAHSKEPGDDLCKAVAGLIEGGNTHIALANDSVVRDHLLIAHANRIGHYLRAASEFTLGMARKCELLPETEVVAEMLARHQDFTGWLAEIASEAFKVEIGGVR</sequence>
<dbReference type="EMBL" id="JBBUKT010000018">
    <property type="protein sequence ID" value="MEK7954353.1"/>
    <property type="molecule type" value="Genomic_DNA"/>
</dbReference>
<dbReference type="Proteomes" id="UP001371305">
    <property type="component" value="Unassembled WGS sequence"/>
</dbReference>
<dbReference type="InterPro" id="IPR010287">
    <property type="entry name" value="DUF892_YciF-like"/>
</dbReference>
<dbReference type="PANTHER" id="PTHR30565:SF9">
    <property type="entry name" value="PROTEIN YCIF"/>
    <property type="match status" value="1"/>
</dbReference>
<reference evidence="1 2" key="1">
    <citation type="submission" date="2024-04" db="EMBL/GenBank/DDBJ databases">
        <title>Luteolibacter sp. isolated from soil.</title>
        <authorList>
            <person name="An J."/>
        </authorList>
    </citation>
    <scope>NUCLEOTIDE SEQUENCE [LARGE SCALE GENOMIC DNA]</scope>
    <source>
        <strain evidence="1 2">Y139</strain>
    </source>
</reference>
<dbReference type="RefSeq" id="WP_341408122.1">
    <property type="nucleotide sequence ID" value="NZ_JBBUKT010000018.1"/>
</dbReference>
<dbReference type="InterPro" id="IPR047114">
    <property type="entry name" value="YciF"/>
</dbReference>
<keyword evidence="2" id="KW-1185">Reference proteome</keyword>
<dbReference type="Pfam" id="PF05974">
    <property type="entry name" value="DUF892"/>
    <property type="match status" value="1"/>
</dbReference>
<protein>
    <submittedName>
        <fullName evidence="1">DUF892 family protein</fullName>
    </submittedName>
</protein>
<evidence type="ECO:0000313" key="1">
    <source>
        <dbReference type="EMBL" id="MEK7954353.1"/>
    </source>
</evidence>
<accession>A0ABU9B3F2</accession>
<evidence type="ECO:0000313" key="2">
    <source>
        <dbReference type="Proteomes" id="UP001371305"/>
    </source>
</evidence>